<organism evidence="1 2">
    <name type="scientific">Ceratitis capitata</name>
    <name type="common">Mediterranean fruit fly</name>
    <name type="synonym">Tephritis capitata</name>
    <dbReference type="NCBI Taxonomy" id="7213"/>
    <lineage>
        <taxon>Eukaryota</taxon>
        <taxon>Metazoa</taxon>
        <taxon>Ecdysozoa</taxon>
        <taxon>Arthropoda</taxon>
        <taxon>Hexapoda</taxon>
        <taxon>Insecta</taxon>
        <taxon>Pterygota</taxon>
        <taxon>Neoptera</taxon>
        <taxon>Endopterygota</taxon>
        <taxon>Diptera</taxon>
        <taxon>Brachycera</taxon>
        <taxon>Muscomorpha</taxon>
        <taxon>Tephritoidea</taxon>
        <taxon>Tephritidae</taxon>
        <taxon>Ceratitis</taxon>
        <taxon>Ceratitis</taxon>
    </lineage>
</organism>
<gene>
    <name evidence="1" type="ORF">CCAP1982_LOCUS3332</name>
</gene>
<protein>
    <submittedName>
        <fullName evidence="1">(Mediterranean fruit fly) hypothetical protein</fullName>
    </submittedName>
</protein>
<sequence length="544" mass="63297">MRKYKRKWLRTKNHRRFNLNHSLNGTTKKLSDGVKHIYLKDDCACVNCIDYRSREQCLVDKAPTPTVQNRRTKYFTKTNASQCQRAAEAPIDSDCESLIELFSKLHITEPTKENVSRTDQKPEEEEVNKIVLNKGSERVNIHQKTNRDQNYESADANCNKGAELNDTHDMRERLDALTRFEKNQSAHQSIADLDDGYKTMSESVTSESIAGYCNWYTWENYEWNENFVLLDKSTRNKYASWDQLPHEPKEKIADMFAFRDLGKYEEYCVRSVAAERVKNIEFNSANVSPKMQEPSEDFWKSQKVQEGPVDDNSENIFDSLLNISSAESSISSVEDNLLHISVSDEFTDEQYQADISTISSDDLHEAETFDTAKCHKHSSASGLNRDQIPFNDYDGCGDDYHWKFKGYAPLNDSNSSSTDSDNYDTPQEYEKCMRSMENKFAFIFDRTERLHRICYDTEYCKYDSIRTLNDCSDRDVQCEVDYSVGIRKRRRWRRSGSKSKYNDLLRGRGTIMTRKWSDKVVRKSDEIPLLQESTFDESFATCGR</sequence>
<dbReference type="AlphaFoldDB" id="A0A811UBA1"/>
<evidence type="ECO:0000313" key="1">
    <source>
        <dbReference type="EMBL" id="CAD6994593.1"/>
    </source>
</evidence>
<accession>A0A811UBA1</accession>
<dbReference type="EMBL" id="CAJHJT010000001">
    <property type="protein sequence ID" value="CAD6994593.1"/>
    <property type="molecule type" value="Genomic_DNA"/>
</dbReference>
<dbReference type="Proteomes" id="UP000606786">
    <property type="component" value="Unassembled WGS sequence"/>
</dbReference>
<proteinExistence type="predicted"/>
<evidence type="ECO:0000313" key="2">
    <source>
        <dbReference type="Proteomes" id="UP000606786"/>
    </source>
</evidence>
<name>A0A811UBA1_CERCA</name>
<keyword evidence="2" id="KW-1185">Reference proteome</keyword>
<reference evidence="1" key="1">
    <citation type="submission" date="2020-11" db="EMBL/GenBank/DDBJ databases">
        <authorList>
            <person name="Whitehead M."/>
        </authorList>
    </citation>
    <scope>NUCLEOTIDE SEQUENCE</scope>
    <source>
        <strain evidence="1">EGII</strain>
    </source>
</reference>
<comment type="caution">
    <text evidence="1">The sequence shown here is derived from an EMBL/GenBank/DDBJ whole genome shotgun (WGS) entry which is preliminary data.</text>
</comment>